<accession>C4J8P8</accession>
<proteinExistence type="evidence at transcript level"/>
<protein>
    <submittedName>
        <fullName evidence="1">Uncharacterized protein</fullName>
    </submittedName>
</protein>
<name>C4J8P8_MAIZE</name>
<organism evidence="1">
    <name type="scientific">Zea mays</name>
    <name type="common">Maize</name>
    <dbReference type="NCBI Taxonomy" id="4577"/>
    <lineage>
        <taxon>Eukaryota</taxon>
        <taxon>Viridiplantae</taxon>
        <taxon>Streptophyta</taxon>
        <taxon>Embryophyta</taxon>
        <taxon>Tracheophyta</taxon>
        <taxon>Spermatophyta</taxon>
        <taxon>Magnoliopsida</taxon>
        <taxon>Liliopsida</taxon>
        <taxon>Poales</taxon>
        <taxon>Poaceae</taxon>
        <taxon>PACMAD clade</taxon>
        <taxon>Panicoideae</taxon>
        <taxon>Andropogonodae</taxon>
        <taxon>Andropogoneae</taxon>
        <taxon>Tripsacinae</taxon>
        <taxon>Zea</taxon>
    </lineage>
</organism>
<dbReference type="AlphaFoldDB" id="C4J8P8"/>
<dbReference type="EMBL" id="BT087195">
    <property type="protein sequence ID" value="ACR37548.1"/>
    <property type="molecule type" value="mRNA"/>
</dbReference>
<sequence length="92" mass="10563">MKFCLTDRTSMFFTTTANKAAFFKIHVSVSWLFPRHGTMVGASCLFPCRHYGCSFLKTGITDKMKCIYKNCPEVQSVRHYFSTTVKLAAWYA</sequence>
<evidence type="ECO:0000313" key="1">
    <source>
        <dbReference type="EMBL" id="ACR37548.1"/>
    </source>
</evidence>
<reference evidence="1" key="2">
    <citation type="submission" date="2012-06" db="EMBL/GenBank/DDBJ databases">
        <authorList>
            <person name="Yu Y."/>
            <person name="Currie J."/>
            <person name="Lomeli R."/>
            <person name="Angelova A."/>
            <person name="Collura K."/>
            <person name="Wissotski M."/>
            <person name="Campos D."/>
            <person name="Kudrna D."/>
            <person name="Golser W."/>
            <person name="Ashely E."/>
            <person name="Descour A."/>
            <person name="Fernandes J."/>
            <person name="Soderlund C."/>
            <person name="Walbot V."/>
        </authorList>
    </citation>
    <scope>NUCLEOTIDE SEQUENCE</scope>
    <source>
        <strain evidence="1">B73</strain>
    </source>
</reference>
<reference evidence="1" key="1">
    <citation type="journal article" date="2009" name="PLoS Genet.">
        <title>Sequencing, mapping, and analysis of 27,455 maize full-length cDNAs.</title>
        <authorList>
            <person name="Soderlund C."/>
            <person name="Descour A."/>
            <person name="Kudrna D."/>
            <person name="Bomhoff M."/>
            <person name="Boyd L."/>
            <person name="Currie J."/>
            <person name="Angelova A."/>
            <person name="Collura K."/>
            <person name="Wissotski M."/>
            <person name="Ashley E."/>
            <person name="Morrow D."/>
            <person name="Fernandes J."/>
            <person name="Walbot V."/>
            <person name="Yu Y."/>
        </authorList>
    </citation>
    <scope>NUCLEOTIDE SEQUENCE</scope>
    <source>
        <strain evidence="1">B73</strain>
    </source>
</reference>